<evidence type="ECO:0000313" key="5">
    <source>
        <dbReference type="EMBL" id="AUF83586.1"/>
    </source>
</evidence>
<accession>A0A2K9BJZ7</accession>
<keyword evidence="1 3" id="KW-0694">RNA-binding</keyword>
<feature type="domain" description="RNA-binding S4" evidence="4">
    <location>
        <begin position="3"/>
        <end position="66"/>
    </location>
</feature>
<dbReference type="InterPro" id="IPR029063">
    <property type="entry name" value="SAM-dependent_MTases_sf"/>
</dbReference>
<dbReference type="GO" id="GO:0003723">
    <property type="term" value="F:RNA binding"/>
    <property type="evidence" value="ECO:0007669"/>
    <property type="project" value="UniProtKB-KW"/>
</dbReference>
<gene>
    <name evidence="5" type="ORF">CXP39_02110</name>
</gene>
<proteinExistence type="inferred from homology"/>
<evidence type="ECO:0000259" key="4">
    <source>
        <dbReference type="SMART" id="SM00363"/>
    </source>
</evidence>
<evidence type="ECO:0000256" key="1">
    <source>
        <dbReference type="ARBA" id="ARBA00022884"/>
    </source>
</evidence>
<dbReference type="InterPro" id="IPR002942">
    <property type="entry name" value="S4_RNA-bd"/>
</dbReference>
<sequence length="268" mass="30091">MKMRLDHYLVDNGLAENRSKAKLYISGQKKVYVNNKLINKAGFSVSQEDIIKVVDIEKEFVSRAGLKLYKAIKVWNINLDNKICLDIGASTGGFTQCCLENNARKVFAVDVGIDQLHSTLKNDHRVISMEKYNFRNAKKNDFGNNIDFFSCDVSFISVIKILEALTDILEENAQGVILIKPQFESEVFEIKNGKANSKELHVKAILKIVTFANGLGFDLTDLDFSPITGNKKQNIEYLAFLTKKSGSAKIWAIDEIEAIVNCAWKALS</sequence>
<dbReference type="PIRSF" id="PIRSF005578">
    <property type="entry name" value="TlyA"/>
    <property type="match status" value="1"/>
</dbReference>
<dbReference type="GO" id="GO:0008168">
    <property type="term" value="F:methyltransferase activity"/>
    <property type="evidence" value="ECO:0007669"/>
    <property type="project" value="UniProtKB-KW"/>
</dbReference>
<dbReference type="SUPFAM" id="SSF55174">
    <property type="entry name" value="Alpha-L RNA-binding motif"/>
    <property type="match status" value="1"/>
</dbReference>
<dbReference type="Pfam" id="PF01728">
    <property type="entry name" value="FtsJ"/>
    <property type="match status" value="1"/>
</dbReference>
<dbReference type="PANTHER" id="PTHR32319:SF0">
    <property type="entry name" value="BACTERIAL HEMOLYSIN-LIKE PROTEIN"/>
    <property type="match status" value="1"/>
</dbReference>
<dbReference type="InterPro" id="IPR036986">
    <property type="entry name" value="S4_RNA-bd_sf"/>
</dbReference>
<dbReference type="KEGG" id="msyr:CXP39_02110"/>
<dbReference type="Pfam" id="PF01479">
    <property type="entry name" value="S4"/>
    <property type="match status" value="1"/>
</dbReference>
<name>A0A2K9BJZ7_9MOLU</name>
<dbReference type="InterPro" id="IPR004538">
    <property type="entry name" value="Hemolysin_A/TlyA"/>
</dbReference>
<dbReference type="EMBL" id="CP025257">
    <property type="protein sequence ID" value="AUF83586.1"/>
    <property type="molecule type" value="Genomic_DNA"/>
</dbReference>
<dbReference type="PANTHER" id="PTHR32319">
    <property type="entry name" value="BACTERIAL HEMOLYSIN-LIKE PROTEIN"/>
    <property type="match status" value="1"/>
</dbReference>
<evidence type="ECO:0000313" key="6">
    <source>
        <dbReference type="Proteomes" id="UP000233419"/>
    </source>
</evidence>
<dbReference type="OrthoDB" id="9784736at2"/>
<dbReference type="PROSITE" id="PS50889">
    <property type="entry name" value="S4"/>
    <property type="match status" value="1"/>
</dbReference>
<dbReference type="Proteomes" id="UP000233419">
    <property type="component" value="Chromosome"/>
</dbReference>
<protein>
    <submittedName>
        <fullName evidence="5">TlyA family rRNA (Cytidine-2'-O)-methyltransferase</fullName>
    </submittedName>
</protein>
<dbReference type="SMART" id="SM00363">
    <property type="entry name" value="S4"/>
    <property type="match status" value="1"/>
</dbReference>
<keyword evidence="5" id="KW-0808">Transferase</keyword>
<dbReference type="AlphaFoldDB" id="A0A2K9BJZ7"/>
<dbReference type="Gene3D" id="3.10.290.10">
    <property type="entry name" value="RNA-binding S4 domain"/>
    <property type="match status" value="1"/>
</dbReference>
<keyword evidence="6" id="KW-1185">Reference proteome</keyword>
<organism evidence="5 6">
    <name type="scientific">Mesoplasma syrphidae</name>
    <dbReference type="NCBI Taxonomy" id="225999"/>
    <lineage>
        <taxon>Bacteria</taxon>
        <taxon>Bacillati</taxon>
        <taxon>Mycoplasmatota</taxon>
        <taxon>Mollicutes</taxon>
        <taxon>Entomoplasmatales</taxon>
        <taxon>Entomoplasmataceae</taxon>
        <taxon>Mesoplasma</taxon>
    </lineage>
</organism>
<dbReference type="InterPro" id="IPR002877">
    <property type="entry name" value="RNA_MeTrfase_FtsJ_dom"/>
</dbReference>
<dbReference type="SUPFAM" id="SSF53335">
    <property type="entry name" value="S-adenosyl-L-methionine-dependent methyltransferases"/>
    <property type="match status" value="1"/>
</dbReference>
<reference evidence="5 6" key="1">
    <citation type="submission" date="2017-12" db="EMBL/GenBank/DDBJ databases">
        <title>Mesoplasma syrphidae YJS, Complete Genome.</title>
        <authorList>
            <person name="Knight T.F."/>
            <person name="Citino T."/>
            <person name="Rubinstein R."/>
            <person name="Neuschaefer Z."/>
        </authorList>
    </citation>
    <scope>NUCLEOTIDE SEQUENCE [LARGE SCALE GENOMIC DNA]</scope>
    <source>
        <strain evidence="5 6">YJS</strain>
    </source>
</reference>
<dbReference type="InterPro" id="IPR047048">
    <property type="entry name" value="TlyA"/>
</dbReference>
<dbReference type="GO" id="GO:0032259">
    <property type="term" value="P:methylation"/>
    <property type="evidence" value="ECO:0007669"/>
    <property type="project" value="UniProtKB-KW"/>
</dbReference>
<dbReference type="Gene3D" id="3.40.50.150">
    <property type="entry name" value="Vaccinia Virus protein VP39"/>
    <property type="match status" value="1"/>
</dbReference>
<evidence type="ECO:0000256" key="2">
    <source>
        <dbReference type="ARBA" id="ARBA00029460"/>
    </source>
</evidence>
<comment type="similarity">
    <text evidence="2">Belongs to the TlyA family.</text>
</comment>
<keyword evidence="5" id="KW-0489">Methyltransferase</keyword>
<dbReference type="RefSeq" id="WP_027048065.1">
    <property type="nucleotide sequence ID" value="NZ_CP025257.1"/>
</dbReference>
<evidence type="ECO:0000256" key="3">
    <source>
        <dbReference type="PROSITE-ProRule" id="PRU00182"/>
    </source>
</evidence>
<dbReference type="NCBIfam" id="TIGR00478">
    <property type="entry name" value="tly"/>
    <property type="match status" value="1"/>
</dbReference>
<dbReference type="CDD" id="cd00165">
    <property type="entry name" value="S4"/>
    <property type="match status" value="1"/>
</dbReference>